<sequence length="640" mass="70166">MRMRAPRASLRARAASLVYTAPVRGALRRVMEAPAGAPVRRAVEARGLEGQVRRAMSERLPAGSYYAKLTVGDWQRYRGRSFRLYQGAEVVYGNEIEPPARGSALEYRNIVVTSPDPKDFRLDIDAPFSLKIGHGAFTTPQQVTYDAQYGVEQHGDVFYSVRGNTTNPTRLLVTFPGFGPSTSRVSYAVSYLKELTDEDLASTMMICFQDRYLVSGSYMLVDNGGRPLYDRVHAVIDEAVQRHGIAAGDVMFFGASKGGSIAISYAREFPAARLLLAVPQMNLPYYFNKPFFKDSLFRHPAFREAEQPQDLLRRYFAEGRTIDYFYTNDDELSNHSLVELVRDVENLTKYRVGGVHGAVAKNALPAILGLIRGFLAPRADRSLTCGGVRTFVEGGSVRLQVRLDGLDEKLTARASWFVEGSLGRTRFLQIMSDHRYPFVKYMDATQRLSPAYDRLADIDRLTVVLPSGDRYSGPLPEAIAVGGSAAADLELDPAPLRLDSDAASAYVVLDDDRLGRFRYRSREVAAEGDALEVRLVAGPVDGVPLEAELPGARYVAVVESSDDGELVELLALRLVVAAGVDTLRVVVDEGAVPPEAVRRVAELGWDDVRVVLANDDGVVGNDASEELAGLISAGRVEVAG</sequence>
<proteinExistence type="predicted"/>
<dbReference type="Proteomes" id="UP000189777">
    <property type="component" value="Unassembled WGS sequence"/>
</dbReference>
<dbReference type="STRING" id="526729.SAMN04324258_0568"/>
<dbReference type="RefSeq" id="WP_079570640.1">
    <property type="nucleotide sequence ID" value="NZ_FUZQ01000001.1"/>
</dbReference>
<dbReference type="OrthoDB" id="4788491at2"/>
<dbReference type="EMBL" id="FUZQ01000001">
    <property type="protein sequence ID" value="SKC38937.1"/>
    <property type="molecule type" value="Genomic_DNA"/>
</dbReference>
<dbReference type="AlphaFoldDB" id="A0A1T5IIH0"/>
<evidence type="ECO:0000313" key="2">
    <source>
        <dbReference type="Proteomes" id="UP000189777"/>
    </source>
</evidence>
<accession>A0A1T5IIH0</accession>
<evidence type="ECO:0000313" key="1">
    <source>
        <dbReference type="EMBL" id="SKC38937.1"/>
    </source>
</evidence>
<name>A0A1T5IIH0_9MICO</name>
<reference evidence="1 2" key="1">
    <citation type="submission" date="2017-02" db="EMBL/GenBank/DDBJ databases">
        <authorList>
            <person name="Peterson S.W."/>
        </authorList>
    </citation>
    <scope>NUCLEOTIDE SEQUENCE [LARGE SCALE GENOMIC DNA]</scope>
    <source>
        <strain evidence="1 2">DSM 21481</strain>
    </source>
</reference>
<dbReference type="SUPFAM" id="SSF53474">
    <property type="entry name" value="alpha/beta-Hydrolases"/>
    <property type="match status" value="1"/>
</dbReference>
<dbReference type="Gene3D" id="3.40.50.1820">
    <property type="entry name" value="alpha/beta hydrolase"/>
    <property type="match status" value="1"/>
</dbReference>
<dbReference type="InterPro" id="IPR029058">
    <property type="entry name" value="AB_hydrolase_fold"/>
</dbReference>
<gene>
    <name evidence="1" type="ORF">SAMN04324258_0568</name>
</gene>
<keyword evidence="2" id="KW-1185">Reference proteome</keyword>
<protein>
    <submittedName>
        <fullName evidence="1">Uncharacterized protein</fullName>
    </submittedName>
</protein>
<organism evidence="1 2">
    <name type="scientific">Krasilnikoviella flava</name>
    <dbReference type="NCBI Taxonomy" id="526729"/>
    <lineage>
        <taxon>Bacteria</taxon>
        <taxon>Bacillati</taxon>
        <taxon>Actinomycetota</taxon>
        <taxon>Actinomycetes</taxon>
        <taxon>Micrococcales</taxon>
        <taxon>Promicromonosporaceae</taxon>
        <taxon>Krasilnikoviella</taxon>
    </lineage>
</organism>